<organism evidence="1 2">
    <name type="scientific">Brassica cretica</name>
    <name type="common">Mustard</name>
    <dbReference type="NCBI Taxonomy" id="69181"/>
    <lineage>
        <taxon>Eukaryota</taxon>
        <taxon>Viridiplantae</taxon>
        <taxon>Streptophyta</taxon>
        <taxon>Embryophyta</taxon>
        <taxon>Tracheophyta</taxon>
        <taxon>Spermatophyta</taxon>
        <taxon>Magnoliopsida</taxon>
        <taxon>eudicotyledons</taxon>
        <taxon>Gunneridae</taxon>
        <taxon>Pentapetalae</taxon>
        <taxon>rosids</taxon>
        <taxon>malvids</taxon>
        <taxon>Brassicales</taxon>
        <taxon>Brassicaceae</taxon>
        <taxon>Brassiceae</taxon>
        <taxon>Brassica</taxon>
    </lineage>
</organism>
<protein>
    <submittedName>
        <fullName evidence="1">Uncharacterized protein</fullName>
    </submittedName>
</protein>
<accession>A0A8S9MGT5</accession>
<name>A0A8S9MGT5_BRACR</name>
<proteinExistence type="predicted"/>
<comment type="caution">
    <text evidence="1">The sequence shown here is derived from an EMBL/GenBank/DDBJ whole genome shotgun (WGS) entry which is preliminary data.</text>
</comment>
<reference evidence="1" key="1">
    <citation type="submission" date="2019-12" db="EMBL/GenBank/DDBJ databases">
        <title>Genome sequencing and annotation of Brassica cretica.</title>
        <authorList>
            <person name="Studholme D.J."/>
            <person name="Sarris P.F."/>
        </authorList>
    </citation>
    <scope>NUCLEOTIDE SEQUENCE</scope>
    <source>
        <strain evidence="1">PFS-001/15</strain>
        <tissue evidence="1">Leaf</tissue>
    </source>
</reference>
<evidence type="ECO:0000313" key="1">
    <source>
        <dbReference type="EMBL" id="KAF2617151.1"/>
    </source>
</evidence>
<dbReference type="InterPro" id="IPR007750">
    <property type="entry name" value="DUF674"/>
</dbReference>
<gene>
    <name evidence="1" type="ORF">F2Q68_00038919</name>
</gene>
<evidence type="ECO:0000313" key="2">
    <source>
        <dbReference type="Proteomes" id="UP000712281"/>
    </source>
</evidence>
<dbReference type="Pfam" id="PF05056">
    <property type="entry name" value="DUF674"/>
    <property type="match status" value="1"/>
</dbReference>
<dbReference type="AlphaFoldDB" id="A0A8S9MGT5"/>
<sequence>MSPRHQLITTLNRDGGLGCIGNLFRSFKGLSRDEITIPWYYSCRKNLLGITVQDQPSFYHEDGLKHITPLVSDLTMRELDDLKISFNDVTVEQITIGRAELPLRYDILCINQWALRFACKEAGRINCKTLLGEELLASLDLVSNHCHLLILCFLKAFEDVSRNSQMSIVYLDEVGDEVTHAGYINRYYIRHAEWWLQTVFQETYRVVETTWMQDAELE</sequence>
<dbReference type="Proteomes" id="UP000712281">
    <property type="component" value="Unassembled WGS sequence"/>
</dbReference>
<dbReference type="EMBL" id="QGKW02000007">
    <property type="protein sequence ID" value="KAF2617151.1"/>
    <property type="molecule type" value="Genomic_DNA"/>
</dbReference>